<evidence type="ECO:0000313" key="2">
    <source>
        <dbReference type="EMBL" id="RDE05230.1"/>
    </source>
</evidence>
<evidence type="ECO:0000256" key="1">
    <source>
        <dbReference type="SAM" id="SignalP"/>
    </source>
</evidence>
<protein>
    <recommendedName>
        <fullName evidence="4">Porin</fullName>
    </recommendedName>
</protein>
<organism evidence="2 3">
    <name type="scientific">Sphingomonas aracearum</name>
    <dbReference type="NCBI Taxonomy" id="2283317"/>
    <lineage>
        <taxon>Bacteria</taxon>
        <taxon>Pseudomonadati</taxon>
        <taxon>Pseudomonadota</taxon>
        <taxon>Alphaproteobacteria</taxon>
        <taxon>Sphingomonadales</taxon>
        <taxon>Sphingomonadaceae</taxon>
        <taxon>Sphingomonas</taxon>
    </lineage>
</organism>
<proteinExistence type="predicted"/>
<dbReference type="EMBL" id="QQNB01000002">
    <property type="protein sequence ID" value="RDE05230.1"/>
    <property type="molecule type" value="Genomic_DNA"/>
</dbReference>
<accession>A0A369VVM8</accession>
<reference evidence="2 3" key="1">
    <citation type="submission" date="2018-07" db="EMBL/GenBank/DDBJ databases">
        <title>a novel species of Sphingomonas isolated from the rhizosphere soil of Araceae plant.</title>
        <authorList>
            <person name="Zhiyong W."/>
            <person name="Qinglan Z."/>
            <person name="Zhiwei F."/>
            <person name="Ding X."/>
            <person name="Gejiao W."/>
            <person name="Shixue Z."/>
        </authorList>
    </citation>
    <scope>NUCLEOTIDE SEQUENCE [LARGE SCALE GENOMIC DNA]</scope>
    <source>
        <strain evidence="2 3">WZY 27</strain>
    </source>
</reference>
<dbReference type="Proteomes" id="UP000253918">
    <property type="component" value="Unassembled WGS sequence"/>
</dbReference>
<keyword evidence="1" id="KW-0732">Signal</keyword>
<name>A0A369VVM8_9SPHN</name>
<comment type="caution">
    <text evidence="2">The sequence shown here is derived from an EMBL/GenBank/DDBJ whole genome shotgun (WGS) entry which is preliminary data.</text>
</comment>
<evidence type="ECO:0000313" key="3">
    <source>
        <dbReference type="Proteomes" id="UP000253918"/>
    </source>
</evidence>
<dbReference type="OrthoDB" id="7503770at2"/>
<gene>
    <name evidence="2" type="ORF">DVW87_08130</name>
</gene>
<dbReference type="RefSeq" id="WP_114687301.1">
    <property type="nucleotide sequence ID" value="NZ_QQNB01000002.1"/>
</dbReference>
<dbReference type="Pfam" id="PF09694">
    <property type="entry name" value="Gcw_chp"/>
    <property type="match status" value="1"/>
</dbReference>
<feature type="chain" id="PRO_5016570780" description="Porin" evidence="1">
    <location>
        <begin position="23"/>
        <end position="241"/>
    </location>
</feature>
<evidence type="ECO:0008006" key="4">
    <source>
        <dbReference type="Google" id="ProtNLM"/>
    </source>
</evidence>
<keyword evidence="3" id="KW-1185">Reference proteome</keyword>
<dbReference type="AlphaFoldDB" id="A0A369VVM8"/>
<sequence length="241" mass="25357">MSVPRPATLALILGLLPVAAHAQVSAGVEATTDERRRGLSWSDGDPSVSADVQADVWSLQASARAVALRGSPRHRGAEAVADLTLAKSIDLSAFRLRASATGHFFVDAADRMDYWEAGADASYSLGPLQVEAGASIAPAQRAIGGSNLYVYAGASAGIPATPVTLSAAVGHTSGSEDRLYSDRLRPGGDYTDWRVGIERTIFPLTLGLDYVGTDRSERRPAPIGDPRNSGDRVLARARLSF</sequence>
<dbReference type="InterPro" id="IPR010239">
    <property type="entry name" value="CHP02001"/>
</dbReference>
<feature type="signal peptide" evidence="1">
    <location>
        <begin position="1"/>
        <end position="22"/>
    </location>
</feature>